<dbReference type="Proteomes" id="UP001143347">
    <property type="component" value="Unassembled WGS sequence"/>
</dbReference>
<dbReference type="EMBL" id="JAPKFM010000017">
    <property type="protein sequence ID" value="MCX2965547.1"/>
    <property type="molecule type" value="Genomic_DNA"/>
</dbReference>
<evidence type="ECO:0000256" key="1">
    <source>
        <dbReference type="SAM" id="MobiDB-lite"/>
    </source>
</evidence>
<comment type="caution">
    <text evidence="3">The sequence shown here is derived from an EMBL/GenBank/DDBJ whole genome shotgun (WGS) entry which is preliminary data.</text>
</comment>
<dbReference type="InterPro" id="IPR012312">
    <property type="entry name" value="Hemerythrin-like"/>
</dbReference>
<organism evidence="3 4">
    <name type="scientific">Gordonia aquimaris</name>
    <dbReference type="NCBI Taxonomy" id="2984863"/>
    <lineage>
        <taxon>Bacteria</taxon>
        <taxon>Bacillati</taxon>
        <taxon>Actinomycetota</taxon>
        <taxon>Actinomycetes</taxon>
        <taxon>Mycobacteriales</taxon>
        <taxon>Gordoniaceae</taxon>
        <taxon>Gordonia</taxon>
    </lineage>
</organism>
<evidence type="ECO:0000259" key="2">
    <source>
        <dbReference type="Pfam" id="PF01814"/>
    </source>
</evidence>
<dbReference type="AlphaFoldDB" id="A0A9X3I5A3"/>
<evidence type="ECO:0000313" key="3">
    <source>
        <dbReference type="EMBL" id="MCX2965547.1"/>
    </source>
</evidence>
<feature type="domain" description="Hemerythrin-like" evidence="2">
    <location>
        <begin position="33"/>
        <end position="162"/>
    </location>
</feature>
<gene>
    <name evidence="3" type="ORF">OSB52_15755</name>
</gene>
<sequence length="243" mass="27380">MTAQLAGSDNPTQVVLPGQAAAPDGPNDPFMMYLMHYAFRRDLYQFARTAPRTPVDDHATWQALHKRWALFRDTLHHHHTGEDQWLWPLLESRSSAAEQQTLAEMEAEHGVIDPLLAAGDAGFARLAAGADDAARLELADTLRRTHDRLIAHLAHEETDALALVQRHLSPQEWTDLEAKFGEDSSLTDLFRVAPWAIKGLDGGDLRSVRTHVPKPVWLIARLCLRRFTAADRRAFRYDPDATR</sequence>
<feature type="region of interest" description="Disordered" evidence="1">
    <location>
        <begin position="1"/>
        <end position="22"/>
    </location>
</feature>
<feature type="compositionally biased region" description="Polar residues" evidence="1">
    <location>
        <begin position="1"/>
        <end position="13"/>
    </location>
</feature>
<dbReference type="CDD" id="cd12108">
    <property type="entry name" value="Hr-like"/>
    <property type="match status" value="1"/>
</dbReference>
<dbReference type="Gene3D" id="1.20.120.520">
    <property type="entry name" value="nmb1532 protein domain like"/>
    <property type="match status" value="1"/>
</dbReference>
<dbReference type="Pfam" id="PF01814">
    <property type="entry name" value="Hemerythrin"/>
    <property type="match status" value="1"/>
</dbReference>
<protein>
    <submittedName>
        <fullName evidence="3">Hemerythrin domain-containing protein</fullName>
    </submittedName>
</protein>
<dbReference type="RefSeq" id="WP_266062653.1">
    <property type="nucleotide sequence ID" value="NZ_JAPKFM010000017.1"/>
</dbReference>
<keyword evidence="4" id="KW-1185">Reference proteome</keyword>
<reference evidence="3" key="1">
    <citation type="submission" date="2022-10" db="EMBL/GenBank/DDBJ databases">
        <title>WGS of marine actinomycetes from Thailand.</title>
        <authorList>
            <person name="Thawai C."/>
        </authorList>
    </citation>
    <scope>NUCLEOTIDE SEQUENCE</scope>
    <source>
        <strain evidence="3">SW21</strain>
    </source>
</reference>
<accession>A0A9X3I5A3</accession>
<proteinExistence type="predicted"/>
<name>A0A9X3I5A3_9ACTN</name>
<evidence type="ECO:0000313" key="4">
    <source>
        <dbReference type="Proteomes" id="UP001143347"/>
    </source>
</evidence>